<accession>A0AAW0PLD8</accession>
<gene>
    <name evidence="1" type="ORF">WMY93_006895</name>
</gene>
<evidence type="ECO:0000313" key="1">
    <source>
        <dbReference type="EMBL" id="KAK7930500.1"/>
    </source>
</evidence>
<comment type="caution">
    <text evidence="1">The sequence shown here is derived from an EMBL/GenBank/DDBJ whole genome shotgun (WGS) entry which is preliminary data.</text>
</comment>
<reference evidence="2" key="1">
    <citation type="submission" date="2024-04" db="EMBL/GenBank/DDBJ databases">
        <title>Salinicola lusitanus LLJ914,a marine bacterium isolated from the Okinawa Trough.</title>
        <authorList>
            <person name="Li J."/>
        </authorList>
    </citation>
    <scope>NUCLEOTIDE SEQUENCE [LARGE SCALE GENOMIC DNA]</scope>
</reference>
<name>A0AAW0PLD8_9GOBI</name>
<dbReference type="Proteomes" id="UP001460270">
    <property type="component" value="Unassembled WGS sequence"/>
</dbReference>
<sequence length="56" mass="5987">SRREPVEVVVVENGLRGAEAGLVCGCTLTQLSPGSAGDLRIKSSHWGQLRIDPQRS</sequence>
<proteinExistence type="predicted"/>
<keyword evidence="2" id="KW-1185">Reference proteome</keyword>
<organism evidence="1 2">
    <name type="scientific">Mugilogobius chulae</name>
    <name type="common">yellowstripe goby</name>
    <dbReference type="NCBI Taxonomy" id="88201"/>
    <lineage>
        <taxon>Eukaryota</taxon>
        <taxon>Metazoa</taxon>
        <taxon>Chordata</taxon>
        <taxon>Craniata</taxon>
        <taxon>Vertebrata</taxon>
        <taxon>Euteleostomi</taxon>
        <taxon>Actinopterygii</taxon>
        <taxon>Neopterygii</taxon>
        <taxon>Teleostei</taxon>
        <taxon>Neoteleostei</taxon>
        <taxon>Acanthomorphata</taxon>
        <taxon>Gobiaria</taxon>
        <taxon>Gobiiformes</taxon>
        <taxon>Gobioidei</taxon>
        <taxon>Gobiidae</taxon>
        <taxon>Gobionellinae</taxon>
        <taxon>Mugilogobius</taxon>
    </lineage>
</organism>
<dbReference type="EMBL" id="JBBPFD010000004">
    <property type="protein sequence ID" value="KAK7930500.1"/>
    <property type="molecule type" value="Genomic_DNA"/>
</dbReference>
<dbReference type="AlphaFoldDB" id="A0AAW0PLD8"/>
<evidence type="ECO:0000313" key="2">
    <source>
        <dbReference type="Proteomes" id="UP001460270"/>
    </source>
</evidence>
<protein>
    <submittedName>
        <fullName evidence="1">Uncharacterized protein</fullName>
    </submittedName>
</protein>
<feature type="non-terminal residue" evidence="1">
    <location>
        <position position="1"/>
    </location>
</feature>